<dbReference type="InterPro" id="IPR019844">
    <property type="entry name" value="CSD_CS"/>
</dbReference>
<dbReference type="CDD" id="cd04458">
    <property type="entry name" value="CSP_CDS"/>
    <property type="match status" value="1"/>
</dbReference>
<sequence>MKVSSTIAGLFAIVATSSAFSPAGSTFGARRATFLSMADEKQTGTVKWFDSQKGFGFIVPDSGDSDIFVHQSEIKAEGFRSLAEQEAVEFFVSEDNNGRKKATGVTGPGGSNVQGAPYQAQNDYYDYE</sequence>
<evidence type="ECO:0000256" key="2">
    <source>
        <dbReference type="SAM" id="SignalP"/>
    </source>
</evidence>
<evidence type="ECO:0000313" key="5">
    <source>
        <dbReference type="EMBL" id="CAE4577911.1"/>
    </source>
</evidence>
<dbReference type="Pfam" id="PF00313">
    <property type="entry name" value="CSD"/>
    <property type="match status" value="1"/>
</dbReference>
<dbReference type="SMART" id="SM00357">
    <property type="entry name" value="CSP"/>
    <property type="match status" value="1"/>
</dbReference>
<proteinExistence type="predicted"/>
<dbReference type="PRINTS" id="PR00050">
    <property type="entry name" value="COLDSHOCK"/>
</dbReference>
<dbReference type="PANTHER" id="PTHR46565">
    <property type="entry name" value="COLD SHOCK DOMAIN PROTEIN 2"/>
    <property type="match status" value="1"/>
</dbReference>
<dbReference type="PANTHER" id="PTHR46565:SF20">
    <property type="entry name" value="COLD SHOCK DOMAIN-CONTAINING PROTEIN 4"/>
    <property type="match status" value="1"/>
</dbReference>
<organism evidence="5">
    <name type="scientific">Ditylum brightwellii</name>
    <dbReference type="NCBI Taxonomy" id="49249"/>
    <lineage>
        <taxon>Eukaryota</taxon>
        <taxon>Sar</taxon>
        <taxon>Stramenopiles</taxon>
        <taxon>Ochrophyta</taxon>
        <taxon>Bacillariophyta</taxon>
        <taxon>Mediophyceae</taxon>
        <taxon>Lithodesmiophycidae</taxon>
        <taxon>Lithodesmiales</taxon>
        <taxon>Lithodesmiaceae</taxon>
        <taxon>Ditylum</taxon>
    </lineage>
</organism>
<evidence type="ECO:0000259" key="3">
    <source>
        <dbReference type="PROSITE" id="PS51857"/>
    </source>
</evidence>
<dbReference type="EMBL" id="HBNS01000162">
    <property type="protein sequence ID" value="CAE4577911.1"/>
    <property type="molecule type" value="Transcribed_RNA"/>
</dbReference>
<dbReference type="InterPro" id="IPR002059">
    <property type="entry name" value="CSP_DNA-bd"/>
</dbReference>
<accession>A0A6U3Z2C5</accession>
<dbReference type="PROSITE" id="PS00352">
    <property type="entry name" value="CSD_1"/>
    <property type="match status" value="1"/>
</dbReference>
<feature type="chain" id="PRO_5035677045" description="CSD domain-containing protein" evidence="2">
    <location>
        <begin position="20"/>
        <end position="128"/>
    </location>
</feature>
<dbReference type="EMBL" id="HBGN01000127">
    <property type="protein sequence ID" value="CAD9313663.1"/>
    <property type="molecule type" value="Transcribed_RNA"/>
</dbReference>
<protein>
    <recommendedName>
        <fullName evidence="3">CSD domain-containing protein</fullName>
    </recommendedName>
</protein>
<feature type="compositionally biased region" description="Polar residues" evidence="1">
    <location>
        <begin position="113"/>
        <end position="122"/>
    </location>
</feature>
<dbReference type="PROSITE" id="PS51857">
    <property type="entry name" value="CSD_2"/>
    <property type="match status" value="1"/>
</dbReference>
<dbReference type="InterPro" id="IPR012340">
    <property type="entry name" value="NA-bd_OB-fold"/>
</dbReference>
<reference evidence="5" key="1">
    <citation type="submission" date="2021-01" db="EMBL/GenBank/DDBJ databases">
        <authorList>
            <person name="Corre E."/>
            <person name="Pelletier E."/>
            <person name="Niang G."/>
            <person name="Scheremetjew M."/>
            <person name="Finn R."/>
            <person name="Kale V."/>
            <person name="Holt S."/>
            <person name="Cochrane G."/>
            <person name="Meng A."/>
            <person name="Brown T."/>
            <person name="Cohen L."/>
        </authorList>
    </citation>
    <scope>NUCLEOTIDE SEQUENCE</scope>
    <source>
        <strain evidence="5">GSO104</strain>
        <strain evidence="4">Pop2</strain>
    </source>
</reference>
<keyword evidence="2" id="KW-0732">Signal</keyword>
<feature type="domain" description="CSD" evidence="3">
    <location>
        <begin position="41"/>
        <end position="107"/>
    </location>
</feature>
<dbReference type="AlphaFoldDB" id="A0A6U3Z2C5"/>
<evidence type="ECO:0000313" key="4">
    <source>
        <dbReference type="EMBL" id="CAD9313663.1"/>
    </source>
</evidence>
<feature type="signal peptide" evidence="2">
    <location>
        <begin position="1"/>
        <end position="19"/>
    </location>
</feature>
<dbReference type="Gene3D" id="2.40.50.140">
    <property type="entry name" value="Nucleic acid-binding proteins"/>
    <property type="match status" value="1"/>
</dbReference>
<name>A0A6U3Z2C5_9STRA</name>
<dbReference type="InterPro" id="IPR011129">
    <property type="entry name" value="CSD"/>
</dbReference>
<evidence type="ECO:0000256" key="1">
    <source>
        <dbReference type="SAM" id="MobiDB-lite"/>
    </source>
</evidence>
<dbReference type="SUPFAM" id="SSF50249">
    <property type="entry name" value="Nucleic acid-binding proteins"/>
    <property type="match status" value="1"/>
</dbReference>
<gene>
    <name evidence="5" type="ORF">DBRI00130_LOCUS136</name>
    <name evidence="4" type="ORF">DBRI1063_LOCUS69</name>
</gene>
<feature type="region of interest" description="Disordered" evidence="1">
    <location>
        <begin position="98"/>
        <end position="128"/>
    </location>
</feature>
<dbReference type="GO" id="GO:0003676">
    <property type="term" value="F:nucleic acid binding"/>
    <property type="evidence" value="ECO:0007669"/>
    <property type="project" value="InterPro"/>
</dbReference>